<dbReference type="SUPFAM" id="SSF109854">
    <property type="entry name" value="DinB/YfiT-like putative metalloenzymes"/>
    <property type="match status" value="1"/>
</dbReference>
<keyword evidence="3" id="KW-1185">Reference proteome</keyword>
<evidence type="ECO:0000259" key="1">
    <source>
        <dbReference type="Pfam" id="PF11716"/>
    </source>
</evidence>
<dbReference type="EMBL" id="BOPD01000022">
    <property type="protein sequence ID" value="GIJ34563.1"/>
    <property type="molecule type" value="Genomic_DNA"/>
</dbReference>
<dbReference type="AlphaFoldDB" id="A0A9W5XM96"/>
<dbReference type="RefSeq" id="WP_232511387.1">
    <property type="nucleotide sequence ID" value="NZ_BOPD01000022.1"/>
</dbReference>
<dbReference type="Pfam" id="PF11716">
    <property type="entry name" value="MDMPI_N"/>
    <property type="match status" value="1"/>
</dbReference>
<dbReference type="InterPro" id="IPR017517">
    <property type="entry name" value="Maleyloyr_isom"/>
</dbReference>
<protein>
    <recommendedName>
        <fullName evidence="1">Mycothiol-dependent maleylpyruvate isomerase metal-binding domain-containing protein</fullName>
    </recommendedName>
</protein>
<comment type="caution">
    <text evidence="2">The sequence shown here is derived from an EMBL/GenBank/DDBJ whole genome shotgun (WGS) entry which is preliminary data.</text>
</comment>
<gene>
    <name evidence="2" type="ORF">Vse01_37110</name>
</gene>
<reference evidence="2" key="1">
    <citation type="submission" date="2021-01" db="EMBL/GenBank/DDBJ databases">
        <title>Whole genome shotgun sequence of Verrucosispora sediminis NBRC 107745.</title>
        <authorList>
            <person name="Komaki H."/>
            <person name="Tamura T."/>
        </authorList>
    </citation>
    <scope>NUCLEOTIDE SEQUENCE</scope>
    <source>
        <strain evidence="2">NBRC 107745</strain>
    </source>
</reference>
<dbReference type="NCBIfam" id="TIGR03083">
    <property type="entry name" value="maleylpyruvate isomerase family mycothiol-dependent enzyme"/>
    <property type="match status" value="1"/>
</dbReference>
<dbReference type="InterPro" id="IPR024344">
    <property type="entry name" value="MDMPI_metal-binding"/>
</dbReference>
<name>A0A9W5XM96_9ACTN</name>
<proteinExistence type="predicted"/>
<dbReference type="Proteomes" id="UP000607311">
    <property type="component" value="Unassembled WGS sequence"/>
</dbReference>
<dbReference type="Gene3D" id="1.20.120.450">
    <property type="entry name" value="dinb family like domain"/>
    <property type="match status" value="1"/>
</dbReference>
<feature type="domain" description="Mycothiol-dependent maleylpyruvate isomerase metal-binding" evidence="1">
    <location>
        <begin position="11"/>
        <end position="98"/>
    </location>
</feature>
<dbReference type="InterPro" id="IPR034660">
    <property type="entry name" value="DinB/YfiT-like"/>
</dbReference>
<accession>A0A9W5XM96</accession>
<evidence type="ECO:0000313" key="2">
    <source>
        <dbReference type="EMBL" id="GIJ34563.1"/>
    </source>
</evidence>
<organism evidence="2 3">
    <name type="scientific">Micromonospora sediminimaris</name>
    <dbReference type="NCBI Taxonomy" id="547162"/>
    <lineage>
        <taxon>Bacteria</taxon>
        <taxon>Bacillati</taxon>
        <taxon>Actinomycetota</taxon>
        <taxon>Actinomycetes</taxon>
        <taxon>Micromonosporales</taxon>
        <taxon>Micromonosporaceae</taxon>
        <taxon>Micromonospora</taxon>
    </lineage>
</organism>
<sequence>MTEEDIRAAVTAERSEQVDLLATLRPDQWDAPTLCAGWRVREVVAHTTMPFRTSPGRTLVELVKAGGRFNRMADRCARRDAARMTSAELLATLRDNVAHPWRPPGGGALGALSHDVIHGLDITVSLGLGRRIPPDRMAMVLAGLAPRNIAFFGTDLTGVTLRATDLDWCHGSGTTVRGLAQDLLLVICGRRLPPGHLEGEAANRFTR</sequence>
<evidence type="ECO:0000313" key="3">
    <source>
        <dbReference type="Proteomes" id="UP000607311"/>
    </source>
</evidence>
<dbReference type="GO" id="GO:0046872">
    <property type="term" value="F:metal ion binding"/>
    <property type="evidence" value="ECO:0007669"/>
    <property type="project" value="InterPro"/>
</dbReference>